<dbReference type="FunFam" id="3.40.50.720:FF:000121">
    <property type="entry name" value="Prostaglandin reductase 2"/>
    <property type="match status" value="1"/>
</dbReference>
<dbReference type="SUPFAM" id="SSF50129">
    <property type="entry name" value="GroES-like"/>
    <property type="match status" value="1"/>
</dbReference>
<dbReference type="PANTHER" id="PTHR43205:SF7">
    <property type="entry name" value="PROSTAGLANDIN REDUCTASE 1"/>
    <property type="match status" value="1"/>
</dbReference>
<evidence type="ECO:0000259" key="2">
    <source>
        <dbReference type="SMART" id="SM00829"/>
    </source>
</evidence>
<accession>A0A061BMR9</accession>
<dbReference type="InterPro" id="IPR041694">
    <property type="entry name" value="ADH_N_2"/>
</dbReference>
<evidence type="ECO:0000256" key="1">
    <source>
        <dbReference type="ARBA" id="ARBA00023002"/>
    </source>
</evidence>
<dbReference type="Gene3D" id="3.90.180.10">
    <property type="entry name" value="Medium-chain alcohol dehydrogenases, catalytic domain"/>
    <property type="match status" value="1"/>
</dbReference>
<evidence type="ECO:0000313" key="3">
    <source>
        <dbReference type="EMBL" id="CDR49289.1"/>
    </source>
</evidence>
<organism evidence="3">
    <name type="scientific">Rhodotorula toruloides</name>
    <name type="common">Yeast</name>
    <name type="synonym">Rhodosporidium toruloides</name>
    <dbReference type="NCBI Taxonomy" id="5286"/>
    <lineage>
        <taxon>Eukaryota</taxon>
        <taxon>Fungi</taxon>
        <taxon>Dikarya</taxon>
        <taxon>Basidiomycota</taxon>
        <taxon>Pucciniomycotina</taxon>
        <taxon>Microbotryomycetes</taxon>
        <taxon>Sporidiobolales</taxon>
        <taxon>Sporidiobolaceae</taxon>
        <taxon>Rhodotorula</taxon>
    </lineage>
</organism>
<dbReference type="InterPro" id="IPR036291">
    <property type="entry name" value="NAD(P)-bd_dom_sf"/>
</dbReference>
<dbReference type="SMART" id="SM00829">
    <property type="entry name" value="PKS_ER"/>
    <property type="match status" value="1"/>
</dbReference>
<dbReference type="OrthoDB" id="809632at2759"/>
<protein>
    <submittedName>
        <fullName evidence="3">RHTO0S25e00540g1_1</fullName>
    </submittedName>
</protein>
<keyword evidence="1" id="KW-0560">Oxidoreductase</keyword>
<dbReference type="Gene3D" id="3.40.50.720">
    <property type="entry name" value="NAD(P)-binding Rossmann-like Domain"/>
    <property type="match status" value="1"/>
</dbReference>
<dbReference type="Pfam" id="PF00107">
    <property type="entry name" value="ADH_zinc_N"/>
    <property type="match status" value="1"/>
</dbReference>
<dbReference type="InterPro" id="IPR045010">
    <property type="entry name" value="MDR_fam"/>
</dbReference>
<dbReference type="InterPro" id="IPR011032">
    <property type="entry name" value="GroES-like_sf"/>
</dbReference>
<dbReference type="InterPro" id="IPR013149">
    <property type="entry name" value="ADH-like_C"/>
</dbReference>
<name>A0A061BMR9_RHOTO</name>
<dbReference type="AlphaFoldDB" id="A0A061BMR9"/>
<proteinExistence type="predicted"/>
<gene>
    <name evidence="3" type="ORF">RHTO0S_25e00540g</name>
</gene>
<dbReference type="SUPFAM" id="SSF51735">
    <property type="entry name" value="NAD(P)-binding Rossmann-fold domains"/>
    <property type="match status" value="1"/>
</dbReference>
<dbReference type="EMBL" id="LK052960">
    <property type="protein sequence ID" value="CDR49289.1"/>
    <property type="molecule type" value="Genomic_DNA"/>
</dbReference>
<dbReference type="Pfam" id="PF16884">
    <property type="entry name" value="ADH_N_2"/>
    <property type="match status" value="1"/>
</dbReference>
<dbReference type="GO" id="GO:0016628">
    <property type="term" value="F:oxidoreductase activity, acting on the CH-CH group of donors, NAD or NADP as acceptor"/>
    <property type="evidence" value="ECO:0007669"/>
    <property type="project" value="InterPro"/>
</dbReference>
<reference evidence="3" key="1">
    <citation type="journal article" date="2014" name="Genome Announc.">
        <title>Draft genome sequence of Rhodosporidium toruloides CECT1137, an oleaginous yeast of biotechnological interest.</title>
        <authorList>
            <person name="Morin N."/>
            <person name="Calcas X."/>
            <person name="Devillers H."/>
            <person name="Durrens P."/>
            <person name="Sherman D.J."/>
            <person name="Nicaud J.-M."/>
            <person name="Neuveglise C."/>
        </authorList>
    </citation>
    <scope>NUCLEOTIDE SEQUENCE</scope>
    <source>
        <strain evidence="3">CECT1137</strain>
    </source>
</reference>
<dbReference type="InterPro" id="IPR020843">
    <property type="entry name" value="ER"/>
</dbReference>
<dbReference type="PANTHER" id="PTHR43205">
    <property type="entry name" value="PROSTAGLANDIN REDUCTASE"/>
    <property type="match status" value="1"/>
</dbReference>
<feature type="domain" description="Enoyl reductase (ER)" evidence="2">
    <location>
        <begin position="74"/>
        <end position="335"/>
    </location>
</feature>
<dbReference type="CDD" id="cd05288">
    <property type="entry name" value="PGDH"/>
    <property type="match status" value="1"/>
</dbReference>
<sequence length="340" mass="37184">MVQNASLVYARPPTGAPVPGETLIRRVDEIDIDNVPLEGGILVQNKALSLDPYMRGRMRDPKLKSYNEPFELNKPLTTLAIGVVLRSDEPSIEPGQIYKGRFDASEYALIPGKMVKLLGRVVENKEGLPWTTLLGACGMPGATAWVGLYDIGKPKKGETIFVSAASGAVGQIVGQLAKRDGLFVVGSAGSDEKVAFLKEIGFDIAFNYKTDSTQQILQQHPPDIYWDNVGGETLDTVLATINPKGRIIACGSISQYNKPRDQHYGMKQTFQVVTKSLKWEGFIVSNHDTTEFDRVMPGLVKSGEIKIKEHITKGIDQGEAFVDMLEGRNFGKAVISLSDD</sequence>